<evidence type="ECO:0000313" key="5">
    <source>
        <dbReference type="EMBL" id="HAE6057513.1"/>
    </source>
</evidence>
<reference evidence="2" key="3">
    <citation type="submission" date="2018-09" db="EMBL/GenBank/DDBJ databases">
        <authorList>
            <person name="Ashton P.M."/>
            <person name="Dallman T."/>
            <person name="Nair S."/>
            <person name="De Pinna E."/>
            <person name="Peters T."/>
            <person name="Grant K."/>
        </authorList>
    </citation>
    <scope>NUCLEOTIDE SEQUENCE</scope>
    <source>
        <strain evidence="3">550116</strain>
        <strain evidence="2">606246</strain>
        <strain evidence="4">815592</strain>
    </source>
</reference>
<evidence type="ECO:0000313" key="4">
    <source>
        <dbReference type="EMBL" id="EDB3628747.1"/>
    </source>
</evidence>
<evidence type="ECO:0000313" key="3">
    <source>
        <dbReference type="EMBL" id="EBX7036118.1"/>
    </source>
</evidence>
<protein>
    <submittedName>
        <fullName evidence="2">Uncharacterized protein</fullName>
    </submittedName>
</protein>
<dbReference type="EMBL" id="AAGULE010000099">
    <property type="protein sequence ID" value="EBS1101303.1"/>
    <property type="molecule type" value="Genomic_DNA"/>
</dbReference>
<reference evidence="5" key="2">
    <citation type="submission" date="2018-07" db="EMBL/GenBank/DDBJ databases">
        <authorList>
            <consortium name="NCBI Pathogen Detection Project"/>
        </authorList>
    </citation>
    <scope>NUCLEOTIDE SEQUENCE</scope>
    <source>
        <strain evidence="5">09-1978</strain>
        <strain evidence="6">11-2088</strain>
    </source>
</reference>
<gene>
    <name evidence="2" type="ORF">D6Q30_24335</name>
    <name evidence="3" type="ORF">DS261_22420</name>
    <name evidence="4" type="ORF">F9Y21_21980</name>
    <name evidence="5" type="ORF">G4I71_004931</name>
    <name evidence="6" type="ORF">G4L28_003920</name>
</gene>
<evidence type="ECO:0000256" key="1">
    <source>
        <dbReference type="SAM" id="Coils"/>
    </source>
</evidence>
<dbReference type="EMBL" id="DAASLV010000104">
    <property type="protein sequence ID" value="HAE6057513.1"/>
    <property type="molecule type" value="Genomic_DNA"/>
</dbReference>
<evidence type="ECO:0000313" key="2">
    <source>
        <dbReference type="EMBL" id="EBS1101303.1"/>
    </source>
</evidence>
<reference evidence="5" key="1">
    <citation type="journal article" date="2018" name="Genome Biol.">
        <title>SKESA: strategic k-mer extension for scrupulous assemblies.</title>
        <authorList>
            <person name="Souvorov A."/>
            <person name="Agarwala R."/>
            <person name="Lipman D.J."/>
        </authorList>
    </citation>
    <scope>NUCLEOTIDE SEQUENCE</scope>
    <source>
        <strain evidence="5">09-1978</strain>
        <strain evidence="6">11-2088</strain>
    </source>
</reference>
<proteinExistence type="predicted"/>
<dbReference type="EMBL" id="AAHLZU010000035">
    <property type="protein sequence ID" value="EBX7036118.1"/>
    <property type="molecule type" value="Genomic_DNA"/>
</dbReference>
<organism evidence="2">
    <name type="scientific">Salmonella typhi</name>
    <dbReference type="NCBI Taxonomy" id="90370"/>
    <lineage>
        <taxon>Bacteria</taxon>
        <taxon>Pseudomonadati</taxon>
        <taxon>Pseudomonadota</taxon>
        <taxon>Gammaproteobacteria</taxon>
        <taxon>Enterobacterales</taxon>
        <taxon>Enterobacteriaceae</taxon>
        <taxon>Salmonella</taxon>
    </lineage>
</organism>
<evidence type="ECO:0000313" key="6">
    <source>
        <dbReference type="EMBL" id="HAE6909177.1"/>
    </source>
</evidence>
<dbReference type="EMBL" id="AALNGB010000034">
    <property type="protein sequence ID" value="EDB3628747.1"/>
    <property type="molecule type" value="Genomic_DNA"/>
</dbReference>
<feature type="coiled-coil region" evidence="1">
    <location>
        <begin position="270"/>
        <end position="304"/>
    </location>
</feature>
<name>A0A5W5I0C0_SALTI</name>
<dbReference type="AlphaFoldDB" id="A0A5W5I0C0"/>
<accession>A0A5W5I0C0</accession>
<comment type="caution">
    <text evidence="2">The sequence shown here is derived from an EMBL/GenBank/DDBJ whole genome shotgun (WGS) entry which is preliminary data.</text>
</comment>
<keyword evidence="1" id="KW-0175">Coiled coil</keyword>
<sequence>MKPESKPLIYLLNTELTVENTLDSLGFNAHHYWLNGRVCFNTSRTYLNVPYRYDFPNNLHESEIVIIDTQAGDFHRPADNSSLSVYYQRAPSAINFLPLDMYFAMLNIYSSKRKQCIIVFCGEHDDIDYNLYVDQEQRKPIRASTYQFMSKYSSIIVRAGSRLEVINGADEREIKNCLSKYLSGSHYNIVFRNLVTSMDTPLLSNDAGDITGFIRRDPDNKHIIFLPQIQNKEGFLAELLDKVLPEHPDFSDLFPNNGSFSWISNPAYISVEERNKILDIENEIKRHEETIQALKHEFNNIHNKDENVKLRNLLKESGDELVFSVKWFLEYIGFENIVNPDDDVDEEAGELFEEDLNFEYEGLIFILEVKGIGGTSTDAQCSQISKIELRRRRQYPEKKFKSVYIVNHQRYREPKARQSIPFTSEQIENAEMTYRGMTFTYELFHVYHMLEKGILRKEDVREAFKQDGVIDFRRSIKPLNFKTCFKKYNAYSFILDGTFSITKADKLAIQDKDDHWHLLSIINIQVDSIDVDEASEGSAAIQVEQLVAGAKSYYLIK</sequence>
<dbReference type="EMBL" id="DAASSY010000048">
    <property type="protein sequence ID" value="HAE6909177.1"/>
    <property type="molecule type" value="Genomic_DNA"/>
</dbReference>